<proteinExistence type="predicted"/>
<organism evidence="1">
    <name type="scientific">Cupriavidus necator</name>
    <name type="common">Alcaligenes eutrophus</name>
    <name type="synonym">Ralstonia eutropha</name>
    <dbReference type="NCBI Taxonomy" id="106590"/>
    <lineage>
        <taxon>Bacteria</taxon>
        <taxon>Pseudomonadati</taxon>
        <taxon>Pseudomonadota</taxon>
        <taxon>Betaproteobacteria</taxon>
        <taxon>Burkholderiales</taxon>
        <taxon>Burkholderiaceae</taxon>
        <taxon>Cupriavidus</taxon>
    </lineage>
</organism>
<accession>A0A1K0JB50</accession>
<protein>
    <submittedName>
        <fullName evidence="1">Uncharacterized protein</fullName>
    </submittedName>
</protein>
<dbReference type="AlphaFoldDB" id="A0A1K0JB50"/>
<evidence type="ECO:0000313" key="1">
    <source>
        <dbReference type="EMBL" id="SCU76351.1"/>
    </source>
</evidence>
<dbReference type="EMBL" id="FMSH01000223">
    <property type="protein sequence ID" value="SCU76351.1"/>
    <property type="molecule type" value="Genomic_DNA"/>
</dbReference>
<sequence length="27" mass="2963">MKAARLSRRTVTGLIPCDVIDTISFPT</sequence>
<reference evidence="1" key="1">
    <citation type="submission" date="2016-09" db="EMBL/GenBank/DDBJ databases">
        <authorList>
            <person name="Capua I."/>
            <person name="De Benedictis P."/>
            <person name="Joannis T."/>
            <person name="Lombin L.H."/>
            <person name="Cattoli G."/>
        </authorList>
    </citation>
    <scope>NUCLEOTIDE SEQUENCE</scope>
    <source>
        <strain evidence="1">B9</strain>
    </source>
</reference>
<gene>
    <name evidence="1" type="ORF">CNECB9_30012</name>
</gene>
<name>A0A1K0JB50_CUPNE</name>